<keyword evidence="2" id="KW-1185">Reference proteome</keyword>
<organism evidence="1 2">
    <name type="scientific">Amphibalanus amphitrite</name>
    <name type="common">Striped barnacle</name>
    <name type="synonym">Balanus amphitrite</name>
    <dbReference type="NCBI Taxonomy" id="1232801"/>
    <lineage>
        <taxon>Eukaryota</taxon>
        <taxon>Metazoa</taxon>
        <taxon>Ecdysozoa</taxon>
        <taxon>Arthropoda</taxon>
        <taxon>Crustacea</taxon>
        <taxon>Multicrustacea</taxon>
        <taxon>Cirripedia</taxon>
        <taxon>Thoracica</taxon>
        <taxon>Thoracicalcarea</taxon>
        <taxon>Balanomorpha</taxon>
        <taxon>Balanoidea</taxon>
        <taxon>Balanidae</taxon>
        <taxon>Amphibalaninae</taxon>
        <taxon>Amphibalanus</taxon>
    </lineage>
</organism>
<protein>
    <submittedName>
        <fullName evidence="1">Uncharacterized protein</fullName>
    </submittedName>
</protein>
<comment type="caution">
    <text evidence="1">The sequence shown here is derived from an EMBL/GenBank/DDBJ whole genome shotgun (WGS) entry which is preliminary data.</text>
</comment>
<gene>
    <name evidence="1" type="ORF">FJT64_013990</name>
</gene>
<accession>A0A6A4V0W8</accession>
<dbReference type="Proteomes" id="UP000440578">
    <property type="component" value="Unassembled WGS sequence"/>
</dbReference>
<evidence type="ECO:0000313" key="1">
    <source>
        <dbReference type="EMBL" id="KAF0287603.1"/>
    </source>
</evidence>
<proteinExistence type="predicted"/>
<reference evidence="1 2" key="1">
    <citation type="submission" date="2019-07" db="EMBL/GenBank/DDBJ databases">
        <title>Draft genome assembly of a fouling barnacle, Amphibalanus amphitrite (Darwin, 1854): The first reference genome for Thecostraca.</title>
        <authorList>
            <person name="Kim W."/>
        </authorList>
    </citation>
    <scope>NUCLEOTIDE SEQUENCE [LARGE SCALE GENOMIC DNA]</scope>
    <source>
        <strain evidence="1">SNU_AA5</strain>
        <tissue evidence="1">Soma without cirri and trophi</tissue>
    </source>
</reference>
<sequence length="107" mass="12205">MCCPVPRCSITTTMACTCRRRGAHESRRRLAGRRGCGWLKPEDAQRIEDEDEERIEDRARDGDRDIVAIAVEEDAGFQVVAMICDLSPTNRGFLYSDRWLNMKPEDG</sequence>
<dbReference type="AlphaFoldDB" id="A0A6A4V0W8"/>
<evidence type="ECO:0000313" key="2">
    <source>
        <dbReference type="Proteomes" id="UP000440578"/>
    </source>
</evidence>
<dbReference type="EMBL" id="VIIS01002179">
    <property type="protein sequence ID" value="KAF0287603.1"/>
    <property type="molecule type" value="Genomic_DNA"/>
</dbReference>
<name>A0A6A4V0W8_AMPAM</name>